<feature type="region of interest" description="Disordered" evidence="4">
    <location>
        <begin position="592"/>
        <end position="615"/>
    </location>
</feature>
<evidence type="ECO:0000256" key="1">
    <source>
        <dbReference type="ARBA" id="ARBA00006914"/>
    </source>
</evidence>
<dbReference type="InterPro" id="IPR003959">
    <property type="entry name" value="ATPase_AAA_core"/>
</dbReference>
<accession>A0AAW1TH94</accession>
<dbReference type="InterPro" id="IPR027417">
    <property type="entry name" value="P-loop_NTPase"/>
</dbReference>
<dbReference type="GO" id="GO:0016887">
    <property type="term" value="F:ATP hydrolysis activity"/>
    <property type="evidence" value="ECO:0007669"/>
    <property type="project" value="InterPro"/>
</dbReference>
<dbReference type="Pfam" id="PF00004">
    <property type="entry name" value="AAA"/>
    <property type="match status" value="1"/>
</dbReference>
<proteinExistence type="inferred from homology"/>
<dbReference type="GO" id="GO:0006334">
    <property type="term" value="P:nucleosome assembly"/>
    <property type="evidence" value="ECO:0007669"/>
    <property type="project" value="TreeGrafter"/>
</dbReference>
<dbReference type="EMBL" id="JALJOV010000003">
    <property type="protein sequence ID" value="KAK9868999.1"/>
    <property type="molecule type" value="Genomic_DNA"/>
</dbReference>
<dbReference type="InterPro" id="IPR003960">
    <property type="entry name" value="ATPase_AAA_CS"/>
</dbReference>
<gene>
    <name evidence="7" type="ORF">WJX84_007261</name>
</gene>
<feature type="compositionally biased region" description="Acidic residues" evidence="4">
    <location>
        <begin position="443"/>
        <end position="454"/>
    </location>
</feature>
<dbReference type="GO" id="GO:0003682">
    <property type="term" value="F:chromatin binding"/>
    <property type="evidence" value="ECO:0007669"/>
    <property type="project" value="TreeGrafter"/>
</dbReference>
<evidence type="ECO:0000259" key="6">
    <source>
        <dbReference type="Pfam" id="PF17862"/>
    </source>
</evidence>
<dbReference type="GO" id="GO:0045815">
    <property type="term" value="P:transcription initiation-coupled chromatin remodeling"/>
    <property type="evidence" value="ECO:0007669"/>
    <property type="project" value="TreeGrafter"/>
</dbReference>
<feature type="region of interest" description="Disordered" evidence="4">
    <location>
        <begin position="433"/>
        <end position="467"/>
    </location>
</feature>
<dbReference type="PROSITE" id="PS00674">
    <property type="entry name" value="AAA"/>
    <property type="match status" value="1"/>
</dbReference>
<dbReference type="PANTHER" id="PTHR23069:SF7">
    <property type="entry name" value="P-LOOP CONTAINING NUCLEOSIDE TRIPHOSPHATE HYDROLASES SUPERFAMILY PROTEIN"/>
    <property type="match status" value="1"/>
</dbReference>
<evidence type="ECO:0000313" key="8">
    <source>
        <dbReference type="Proteomes" id="UP001485043"/>
    </source>
</evidence>
<keyword evidence="2" id="KW-0547">Nucleotide-binding</keyword>
<comment type="similarity">
    <text evidence="1">Belongs to the AAA ATPase family.</text>
</comment>
<reference evidence="7 8" key="1">
    <citation type="journal article" date="2024" name="Nat. Commun.">
        <title>Phylogenomics reveals the evolutionary origins of lichenization in chlorophyte algae.</title>
        <authorList>
            <person name="Puginier C."/>
            <person name="Libourel C."/>
            <person name="Otte J."/>
            <person name="Skaloud P."/>
            <person name="Haon M."/>
            <person name="Grisel S."/>
            <person name="Petersen M."/>
            <person name="Berrin J.G."/>
            <person name="Delaux P.M."/>
            <person name="Dal Grande F."/>
            <person name="Keller J."/>
        </authorList>
    </citation>
    <scope>NUCLEOTIDE SEQUENCE [LARGE SCALE GENOMIC DNA]</scope>
    <source>
        <strain evidence="7 8">SAG 2523</strain>
    </source>
</reference>
<dbReference type="Gene3D" id="1.10.8.60">
    <property type="match status" value="1"/>
</dbReference>
<feature type="compositionally biased region" description="Basic and acidic residues" evidence="4">
    <location>
        <begin position="218"/>
        <end position="227"/>
    </location>
</feature>
<feature type="domain" description="AAA ATPase AAA+ lid" evidence="6">
    <location>
        <begin position="153"/>
        <end position="188"/>
    </location>
</feature>
<dbReference type="Proteomes" id="UP001485043">
    <property type="component" value="Unassembled WGS sequence"/>
</dbReference>
<feature type="region of interest" description="Disordered" evidence="4">
    <location>
        <begin position="211"/>
        <end position="251"/>
    </location>
</feature>
<evidence type="ECO:0000256" key="2">
    <source>
        <dbReference type="ARBA" id="ARBA00022741"/>
    </source>
</evidence>
<feature type="domain" description="ATPase AAA-type core" evidence="5">
    <location>
        <begin position="2"/>
        <end position="126"/>
    </location>
</feature>
<sequence length="918" mass="96275">MARALAGACARASPKPVAFFARKGADCLGKFAGDAERTLRLLFEEAERRAPAIIFLDELDGLAPARAVREGGTDQTYASLVSTLLSLMDGLKDRGHVIVIGATNRPDSIDPALRRPGRFDREVLLGLPSIAAREAILHIHTHRWPSPPHQNLLQDLAKATEGFAGADLQALCCAAVLAAVQRQASHLTSDGALLQPSPGVDRIEPVILENMPDAEGVSSRDDGRRSDPALTKDAGLPIGAATTGENRPCLTEGADLAGASVEGGEAPPAPLLPAAAIGEICSQIREGSHAAATSVDGRDPLPEPWQHAAVEPRAGRTAIPDDLQVRAHDWRTALSRAPKPCSLRSALPICHAPLAHVPQNASPAFLRCLAQLLGHAHRCLVPMAPAVQPLAQSAAKLDAAWAGGPTGISEAEQLQQKFEGQLTEALQAVSMPSLAAGSQRDADDAEDGFDDEGEPGVHPYQSDGASANSGHAGCHMLLTGSSAAERQALASVLLTLLGSGEKGRVSSISLPLLLLEGNGDPLHGLLKLLPNICQRDNGSDPFLLHIPEFDAWATVALPGKPMEPPAPEANFGVPISAAAGAIPLLLKSGTTAGPPGHLQLPREAPQSDAAPQARSSATPAFTSLAACLQIGKQALAQTHRFMEGTAPCDCQAEVATESVPAPAWATFVQLLSQSQMVQRRGVVLLATSQTPMDELPDAVCKVFEPQQSMDGGKGCGVAVQLPNACLAPVLELPRMPAPAGAKAQRNSVPAPRERHAAESPGQPKQPLHHPAASGAGQHELNGKEQEEARLLSNQVQQALGRAGSHLAADPRTCFLQKAASRSRSRTQAAAGEALMRVAEATAKGQTPDLEAYQAALRHALRGFLRRPGLVAQRTRQHSIYTVHVHSLRHNAACACASALVDEAEEWCHLMSMHYNGSA</sequence>
<evidence type="ECO:0000313" key="7">
    <source>
        <dbReference type="EMBL" id="KAK9868999.1"/>
    </source>
</evidence>
<keyword evidence="8" id="KW-1185">Reference proteome</keyword>
<protein>
    <submittedName>
        <fullName evidence="7">Uncharacterized protein</fullName>
    </submittedName>
</protein>
<evidence type="ECO:0000256" key="4">
    <source>
        <dbReference type="SAM" id="MobiDB-lite"/>
    </source>
</evidence>
<dbReference type="InterPro" id="IPR041569">
    <property type="entry name" value="AAA_lid_3"/>
</dbReference>
<dbReference type="FunFam" id="3.40.50.300:FF:000061">
    <property type="entry name" value="ATPase family, AAA domain-containing 2"/>
    <property type="match status" value="1"/>
</dbReference>
<dbReference type="PANTHER" id="PTHR23069">
    <property type="entry name" value="AAA DOMAIN-CONTAINING"/>
    <property type="match status" value="1"/>
</dbReference>
<dbReference type="GO" id="GO:0006337">
    <property type="term" value="P:nucleosome disassembly"/>
    <property type="evidence" value="ECO:0007669"/>
    <property type="project" value="TreeGrafter"/>
</dbReference>
<evidence type="ECO:0000256" key="3">
    <source>
        <dbReference type="ARBA" id="ARBA00022840"/>
    </source>
</evidence>
<dbReference type="Gene3D" id="3.40.50.300">
    <property type="entry name" value="P-loop containing nucleotide triphosphate hydrolases"/>
    <property type="match status" value="1"/>
</dbReference>
<dbReference type="Pfam" id="PF17862">
    <property type="entry name" value="AAA_lid_3"/>
    <property type="match status" value="1"/>
</dbReference>
<dbReference type="SUPFAM" id="SSF52540">
    <property type="entry name" value="P-loop containing nucleoside triphosphate hydrolases"/>
    <property type="match status" value="1"/>
</dbReference>
<evidence type="ECO:0000259" key="5">
    <source>
        <dbReference type="Pfam" id="PF00004"/>
    </source>
</evidence>
<dbReference type="AlphaFoldDB" id="A0AAW1TH94"/>
<name>A0AAW1TH94_9CHLO</name>
<dbReference type="GO" id="GO:0005524">
    <property type="term" value="F:ATP binding"/>
    <property type="evidence" value="ECO:0007669"/>
    <property type="project" value="UniProtKB-KW"/>
</dbReference>
<keyword evidence="3" id="KW-0067">ATP-binding</keyword>
<feature type="region of interest" description="Disordered" evidence="4">
    <location>
        <begin position="737"/>
        <end position="784"/>
    </location>
</feature>
<dbReference type="GO" id="GO:0042393">
    <property type="term" value="F:histone binding"/>
    <property type="evidence" value="ECO:0007669"/>
    <property type="project" value="TreeGrafter"/>
</dbReference>
<dbReference type="InterPro" id="IPR045199">
    <property type="entry name" value="ATAD2-like"/>
</dbReference>
<dbReference type="GO" id="GO:0005634">
    <property type="term" value="C:nucleus"/>
    <property type="evidence" value="ECO:0007669"/>
    <property type="project" value="TreeGrafter"/>
</dbReference>
<organism evidence="7 8">
    <name type="scientific">Apatococcus fuscideae</name>
    <dbReference type="NCBI Taxonomy" id="2026836"/>
    <lineage>
        <taxon>Eukaryota</taxon>
        <taxon>Viridiplantae</taxon>
        <taxon>Chlorophyta</taxon>
        <taxon>core chlorophytes</taxon>
        <taxon>Trebouxiophyceae</taxon>
        <taxon>Chlorellales</taxon>
        <taxon>Chlorellaceae</taxon>
        <taxon>Apatococcus</taxon>
    </lineage>
</organism>
<comment type="caution">
    <text evidence="7">The sequence shown here is derived from an EMBL/GenBank/DDBJ whole genome shotgun (WGS) entry which is preliminary data.</text>
</comment>